<keyword evidence="9" id="KW-1185">Reference proteome</keyword>
<sequence>MFISSAARAVGACLVVAATTIAVPTWPDKNDEFEQIMYVATGYAKKGFLDFINPCSFSDMGPGRINAAEWIRTAYHDMATADVYAGTGGLDASLLFETDRSENVGDALNHTFGFLSGFHSPQVSVADLLALAVHAAVKMCKGPLLPMRTGRIDAIAAGPPGVPEPQENITSLADKFVRQGFNTSEMIALVACGHTLGGVHVANFPTIVPGGDTPFDSTIRFDNKIATEYIYGNTSDPLVVGHDPTMNSDKVVFAADGNVTMKALTDPAVFEERCATLMTRMIETVPAGVVLSEPIVPYEVKPDLISLELSNDGNNLTFTGYIRVRTTIRPAAQIQNVTLLYTDLNGTSGTIATKKATFAGGSSTGLVDNFMNYEISTVIPASTAISSFNVAVTNTNGTVEIYDNNGVSFPVSSSIFLSNKRSCKRTNEPFSLTVAAAVRGNYTAGDVQLVYSVPFEREGSVIPLYKTQTTTMTYNNTVGPYSIYSVTVPLISGQVIQATFDLVTGDKKDHFRNPVNIPECK</sequence>
<protein>
    <recommendedName>
        <fullName evidence="6">Peroxidase</fullName>
        <ecNumber evidence="6">1.11.1.-</ecNumber>
    </recommendedName>
</protein>
<dbReference type="PANTHER" id="PTHR31356:SF53">
    <property type="entry name" value="HEME PEROXIDASE"/>
    <property type="match status" value="1"/>
</dbReference>
<dbReference type="EMBL" id="JAUBYV010000001">
    <property type="protein sequence ID" value="KAK2630538.1"/>
    <property type="molecule type" value="Genomic_DNA"/>
</dbReference>
<dbReference type="EC" id="1.11.1.-" evidence="6"/>
<feature type="domain" description="Plant heme peroxidase family profile" evidence="7">
    <location>
        <begin position="123"/>
        <end position="323"/>
    </location>
</feature>
<dbReference type="PANTHER" id="PTHR31356">
    <property type="entry name" value="THYLAKOID LUMENAL 29 KDA PROTEIN, CHLOROPLASTIC-RELATED"/>
    <property type="match status" value="1"/>
</dbReference>
<evidence type="ECO:0000256" key="3">
    <source>
        <dbReference type="ARBA" id="ARBA00022559"/>
    </source>
</evidence>
<reference evidence="8" key="1">
    <citation type="submission" date="2023-06" db="EMBL/GenBank/DDBJ databases">
        <title>Draft genome of Marssonina rosae.</title>
        <authorList>
            <person name="Cheng Q."/>
        </authorList>
    </citation>
    <scope>NUCLEOTIDE SEQUENCE</scope>
    <source>
        <strain evidence="8">R4</strain>
    </source>
</reference>
<dbReference type="GO" id="GO:0004601">
    <property type="term" value="F:peroxidase activity"/>
    <property type="evidence" value="ECO:0007669"/>
    <property type="project" value="UniProtKB-KW"/>
</dbReference>
<organism evidence="8 9">
    <name type="scientific">Diplocarpon rosae</name>
    <dbReference type="NCBI Taxonomy" id="946125"/>
    <lineage>
        <taxon>Eukaryota</taxon>
        <taxon>Fungi</taxon>
        <taxon>Dikarya</taxon>
        <taxon>Ascomycota</taxon>
        <taxon>Pezizomycotina</taxon>
        <taxon>Leotiomycetes</taxon>
        <taxon>Helotiales</taxon>
        <taxon>Drepanopezizaceae</taxon>
        <taxon>Diplocarpon</taxon>
    </lineage>
</organism>
<keyword evidence="5 6" id="KW-0560">Oxidoreductase</keyword>
<keyword evidence="4" id="KW-0408">Iron</keyword>
<dbReference type="InterPro" id="IPR044831">
    <property type="entry name" value="Ccp1-like"/>
</dbReference>
<dbReference type="GO" id="GO:0020037">
    <property type="term" value="F:heme binding"/>
    <property type="evidence" value="ECO:0007669"/>
    <property type="project" value="UniProtKB-UniRule"/>
</dbReference>
<dbReference type="GO" id="GO:0000302">
    <property type="term" value="P:response to reactive oxygen species"/>
    <property type="evidence" value="ECO:0007669"/>
    <property type="project" value="TreeGrafter"/>
</dbReference>
<evidence type="ECO:0000256" key="2">
    <source>
        <dbReference type="ARBA" id="ARBA00005997"/>
    </source>
</evidence>
<keyword evidence="3 6" id="KW-0575">Peroxidase</keyword>
<comment type="function">
    <text evidence="1">Destroys radicals which are normally produced within the cells and which are toxic to biological systems.</text>
</comment>
<proteinExistence type="inferred from homology"/>
<keyword evidence="6" id="KW-0732">Signal</keyword>
<dbReference type="Gene3D" id="1.10.420.10">
    <property type="entry name" value="Peroxidase, domain 2"/>
    <property type="match status" value="1"/>
</dbReference>
<feature type="chain" id="PRO_5041773290" description="Peroxidase" evidence="6">
    <location>
        <begin position="23"/>
        <end position="521"/>
    </location>
</feature>
<evidence type="ECO:0000256" key="4">
    <source>
        <dbReference type="ARBA" id="ARBA00022617"/>
    </source>
</evidence>
<evidence type="ECO:0000256" key="6">
    <source>
        <dbReference type="RuleBase" id="RU363051"/>
    </source>
</evidence>
<dbReference type="PRINTS" id="PR00458">
    <property type="entry name" value="PEROXIDASE"/>
</dbReference>
<comment type="similarity">
    <text evidence="2">Belongs to the peroxidase family. Cytochrome c peroxidase subfamily.</text>
</comment>
<keyword evidence="4" id="KW-0349">Heme</keyword>
<dbReference type="InterPro" id="IPR002207">
    <property type="entry name" value="Peroxidase_I"/>
</dbReference>
<dbReference type="PROSITE" id="PS50873">
    <property type="entry name" value="PEROXIDASE_4"/>
    <property type="match status" value="1"/>
</dbReference>
<comment type="caution">
    <text evidence="8">The sequence shown here is derived from an EMBL/GenBank/DDBJ whole genome shotgun (WGS) entry which is preliminary data.</text>
</comment>
<feature type="signal peptide" evidence="6">
    <location>
        <begin position="1"/>
        <end position="22"/>
    </location>
</feature>
<dbReference type="GO" id="GO:0034599">
    <property type="term" value="P:cellular response to oxidative stress"/>
    <property type="evidence" value="ECO:0007669"/>
    <property type="project" value="InterPro"/>
</dbReference>
<evidence type="ECO:0000313" key="9">
    <source>
        <dbReference type="Proteomes" id="UP001285354"/>
    </source>
</evidence>
<keyword evidence="4" id="KW-0479">Metal-binding</keyword>
<name>A0AAD9T7Q3_9HELO</name>
<evidence type="ECO:0000256" key="5">
    <source>
        <dbReference type="ARBA" id="ARBA00023002"/>
    </source>
</evidence>
<dbReference type="InterPro" id="IPR010255">
    <property type="entry name" value="Haem_peroxidase_sf"/>
</dbReference>
<evidence type="ECO:0000259" key="7">
    <source>
        <dbReference type="PROSITE" id="PS50873"/>
    </source>
</evidence>
<dbReference type="GO" id="GO:0042744">
    <property type="term" value="P:hydrogen peroxide catabolic process"/>
    <property type="evidence" value="ECO:0007669"/>
    <property type="project" value="TreeGrafter"/>
</dbReference>
<dbReference type="SUPFAM" id="SSF48113">
    <property type="entry name" value="Heme-dependent peroxidases"/>
    <property type="match status" value="1"/>
</dbReference>
<accession>A0AAD9T7Q3</accession>
<evidence type="ECO:0000313" key="8">
    <source>
        <dbReference type="EMBL" id="KAK2630538.1"/>
    </source>
</evidence>
<dbReference type="Gene3D" id="1.10.520.10">
    <property type="match status" value="1"/>
</dbReference>
<dbReference type="GO" id="GO:0046872">
    <property type="term" value="F:metal ion binding"/>
    <property type="evidence" value="ECO:0007669"/>
    <property type="project" value="UniProtKB-UniRule"/>
</dbReference>
<evidence type="ECO:0000256" key="1">
    <source>
        <dbReference type="ARBA" id="ARBA00003917"/>
    </source>
</evidence>
<dbReference type="PRINTS" id="PR00459">
    <property type="entry name" value="ASPEROXIDASE"/>
</dbReference>
<dbReference type="InterPro" id="IPR002016">
    <property type="entry name" value="Haem_peroxidase"/>
</dbReference>
<dbReference type="Pfam" id="PF00141">
    <property type="entry name" value="peroxidase"/>
    <property type="match status" value="1"/>
</dbReference>
<dbReference type="AlphaFoldDB" id="A0AAD9T7Q3"/>
<dbReference type="Proteomes" id="UP001285354">
    <property type="component" value="Unassembled WGS sequence"/>
</dbReference>
<gene>
    <name evidence="8" type="ORF">QTJ16_001358</name>
</gene>